<comment type="similarity">
    <text evidence="2">Belongs to the autoinducer-2 exporter (AI-2E) (TC 2.A.86) family.</text>
</comment>
<feature type="transmembrane region" description="Helical" evidence="8">
    <location>
        <begin position="306"/>
        <end position="337"/>
    </location>
</feature>
<keyword evidence="10" id="KW-1185">Reference proteome</keyword>
<dbReference type="GO" id="GO:0055085">
    <property type="term" value="P:transmembrane transport"/>
    <property type="evidence" value="ECO:0007669"/>
    <property type="project" value="TreeGrafter"/>
</dbReference>
<evidence type="ECO:0000313" key="9">
    <source>
        <dbReference type="EMBL" id="BBB92878.1"/>
    </source>
</evidence>
<sequence>MTKSPAVWIKVGVLLAGLYFLSQVSSIYLPVILAMVLSFVLNPLVNKIAGIPIGSAKYRIPRGVAILIAFVIAGLILSVIVTFVLFPFVQEFNKLVVDLPTLIDKIKNVTTLIGERASNVQLSGNARGPIEHAFSSAAAYGVSLLHSMVNAVLNFASQIVELVVVPVLTYYFLRDWREIKGGVVAIFPSAMRDKVSTIIEEMATVISNYIRGQVLISVLMGLLVFSGLYLLKVDYPVVLGLLATLTETIPIIGPIIGAVPAVILAYIISPALAVKAAIFYIAIHQIENHVVVPNIMGHTIELHPVIIIISLLVGGQLAGIAGMILAVPVTALLRVLLKHLWNYEDNM</sequence>
<feature type="transmembrane region" description="Helical" evidence="8">
    <location>
        <begin position="27"/>
        <end position="45"/>
    </location>
</feature>
<dbReference type="RefSeq" id="WP_126309780.1">
    <property type="nucleotide sequence ID" value="NZ_AP018449.1"/>
</dbReference>
<evidence type="ECO:0000313" key="10">
    <source>
        <dbReference type="Proteomes" id="UP000276437"/>
    </source>
</evidence>
<name>A0A348AP80_9FIRM</name>
<feature type="transmembrane region" description="Helical" evidence="8">
    <location>
        <begin position="66"/>
        <end position="89"/>
    </location>
</feature>
<evidence type="ECO:0000256" key="2">
    <source>
        <dbReference type="ARBA" id="ARBA00009773"/>
    </source>
</evidence>
<feature type="transmembrane region" description="Helical" evidence="8">
    <location>
        <begin position="214"/>
        <end position="231"/>
    </location>
</feature>
<keyword evidence="3" id="KW-0813">Transport</keyword>
<accession>A0A348AP80</accession>
<keyword evidence="4" id="KW-1003">Cell membrane</keyword>
<dbReference type="Proteomes" id="UP000276437">
    <property type="component" value="Chromosome"/>
</dbReference>
<evidence type="ECO:0000256" key="1">
    <source>
        <dbReference type="ARBA" id="ARBA00004651"/>
    </source>
</evidence>
<evidence type="ECO:0000256" key="3">
    <source>
        <dbReference type="ARBA" id="ARBA00022448"/>
    </source>
</evidence>
<gene>
    <name evidence="9" type="primary">tqsA_1</name>
    <name evidence="9" type="ORF">MAMMFC1_03586</name>
</gene>
<evidence type="ECO:0000256" key="6">
    <source>
        <dbReference type="ARBA" id="ARBA00022989"/>
    </source>
</evidence>
<evidence type="ECO:0000256" key="8">
    <source>
        <dbReference type="SAM" id="Phobius"/>
    </source>
</evidence>
<dbReference type="OrthoDB" id="9793390at2"/>
<keyword evidence="7 8" id="KW-0472">Membrane</keyword>
<dbReference type="Pfam" id="PF01594">
    <property type="entry name" value="AI-2E_transport"/>
    <property type="match status" value="1"/>
</dbReference>
<proteinExistence type="inferred from homology"/>
<reference evidence="9 10" key="1">
    <citation type="journal article" date="2018" name="Int. J. Syst. Evol. Microbiol.">
        <title>Methylomusa anaerophila gen. nov., sp. nov., an anaerobic methanol-utilizing bacterium isolated from a microbial fuel cell.</title>
        <authorList>
            <person name="Amano N."/>
            <person name="Yamamuro A."/>
            <person name="Miyahara M."/>
            <person name="Kouzuma A."/>
            <person name="Abe T."/>
            <person name="Watanabe K."/>
        </authorList>
    </citation>
    <scope>NUCLEOTIDE SEQUENCE [LARGE SCALE GENOMIC DNA]</scope>
    <source>
        <strain evidence="9 10">MMFC1</strain>
    </source>
</reference>
<evidence type="ECO:0000256" key="7">
    <source>
        <dbReference type="ARBA" id="ARBA00023136"/>
    </source>
</evidence>
<dbReference type="PANTHER" id="PTHR21716:SF53">
    <property type="entry name" value="PERMEASE PERM-RELATED"/>
    <property type="match status" value="1"/>
</dbReference>
<keyword evidence="6 8" id="KW-1133">Transmembrane helix</keyword>
<feature type="transmembrane region" description="Helical" evidence="8">
    <location>
        <begin position="151"/>
        <end position="173"/>
    </location>
</feature>
<dbReference type="KEGG" id="mana:MAMMFC1_03586"/>
<dbReference type="EMBL" id="AP018449">
    <property type="protein sequence ID" value="BBB92878.1"/>
    <property type="molecule type" value="Genomic_DNA"/>
</dbReference>
<protein>
    <submittedName>
        <fullName evidence="9">AI-2 transport protein TqsA</fullName>
    </submittedName>
</protein>
<evidence type="ECO:0000256" key="4">
    <source>
        <dbReference type="ARBA" id="ARBA00022475"/>
    </source>
</evidence>
<dbReference type="InterPro" id="IPR002549">
    <property type="entry name" value="AI-2E-like"/>
</dbReference>
<keyword evidence="5 8" id="KW-0812">Transmembrane</keyword>
<comment type="subcellular location">
    <subcellularLocation>
        <location evidence="1">Cell membrane</location>
        <topology evidence="1">Multi-pass membrane protein</topology>
    </subcellularLocation>
</comment>
<dbReference type="AlphaFoldDB" id="A0A348AP80"/>
<organism evidence="9 10">
    <name type="scientific">Methylomusa anaerophila</name>
    <dbReference type="NCBI Taxonomy" id="1930071"/>
    <lineage>
        <taxon>Bacteria</taxon>
        <taxon>Bacillati</taxon>
        <taxon>Bacillota</taxon>
        <taxon>Negativicutes</taxon>
        <taxon>Selenomonadales</taxon>
        <taxon>Sporomusaceae</taxon>
        <taxon>Methylomusa</taxon>
    </lineage>
</organism>
<evidence type="ECO:0000256" key="5">
    <source>
        <dbReference type="ARBA" id="ARBA00022692"/>
    </source>
</evidence>
<dbReference type="PANTHER" id="PTHR21716">
    <property type="entry name" value="TRANSMEMBRANE PROTEIN"/>
    <property type="match status" value="1"/>
</dbReference>
<dbReference type="GO" id="GO:0005886">
    <property type="term" value="C:plasma membrane"/>
    <property type="evidence" value="ECO:0007669"/>
    <property type="project" value="UniProtKB-SubCell"/>
</dbReference>